<dbReference type="GO" id="GO:0016020">
    <property type="term" value="C:membrane"/>
    <property type="evidence" value="ECO:0007669"/>
    <property type="project" value="UniProtKB-SubCell"/>
</dbReference>
<evidence type="ECO:0000256" key="4">
    <source>
        <dbReference type="ARBA" id="ARBA00022989"/>
    </source>
</evidence>
<comment type="similarity">
    <text evidence="2">Belongs to the UPF0057 (PMP3) family.</text>
</comment>
<sequence length="73" mass="8583">MVDNFGVRELIWLVLSFVLPPLAIFIRNDQLNVHVCLSIVLLFIFWLPAVIHSLWYCFFRSDSYTPPTEQEKA</sequence>
<evidence type="ECO:0000256" key="2">
    <source>
        <dbReference type="ARBA" id="ARBA00009530"/>
    </source>
</evidence>
<feature type="transmembrane region" description="Helical" evidence="6">
    <location>
        <begin position="33"/>
        <end position="56"/>
    </location>
</feature>
<evidence type="ECO:0000256" key="1">
    <source>
        <dbReference type="ARBA" id="ARBA00004370"/>
    </source>
</evidence>
<keyword evidence="3 6" id="KW-0812">Transmembrane</keyword>
<dbReference type="Proteomes" id="UP000614601">
    <property type="component" value="Unassembled WGS sequence"/>
</dbReference>
<evidence type="ECO:0000256" key="3">
    <source>
        <dbReference type="ARBA" id="ARBA00022692"/>
    </source>
</evidence>
<protein>
    <submittedName>
        <fullName evidence="7">Uncharacterized protein</fullName>
    </submittedName>
</protein>
<feature type="transmembrane region" description="Helical" evidence="6">
    <location>
        <begin position="6"/>
        <end position="26"/>
    </location>
</feature>
<comment type="caution">
    <text evidence="7">The sequence shown here is derived from an EMBL/GenBank/DDBJ whole genome shotgun (WGS) entry which is preliminary data.</text>
</comment>
<keyword evidence="5 6" id="KW-0472">Membrane</keyword>
<dbReference type="Proteomes" id="UP000783686">
    <property type="component" value="Unassembled WGS sequence"/>
</dbReference>
<evidence type="ECO:0000256" key="6">
    <source>
        <dbReference type="SAM" id="Phobius"/>
    </source>
</evidence>
<dbReference type="EMBL" id="CAJFCW020000002">
    <property type="protein sequence ID" value="CAG9094253.1"/>
    <property type="molecule type" value="Genomic_DNA"/>
</dbReference>
<evidence type="ECO:0000256" key="5">
    <source>
        <dbReference type="ARBA" id="ARBA00023136"/>
    </source>
</evidence>
<evidence type="ECO:0000313" key="7">
    <source>
        <dbReference type="EMBL" id="CAD5211748.1"/>
    </source>
</evidence>
<organism evidence="7 8">
    <name type="scientific">Bursaphelenchus okinawaensis</name>
    <dbReference type="NCBI Taxonomy" id="465554"/>
    <lineage>
        <taxon>Eukaryota</taxon>
        <taxon>Metazoa</taxon>
        <taxon>Ecdysozoa</taxon>
        <taxon>Nematoda</taxon>
        <taxon>Chromadorea</taxon>
        <taxon>Rhabditida</taxon>
        <taxon>Tylenchina</taxon>
        <taxon>Tylenchomorpha</taxon>
        <taxon>Aphelenchoidea</taxon>
        <taxon>Aphelenchoididae</taxon>
        <taxon>Bursaphelenchus</taxon>
    </lineage>
</organism>
<dbReference type="OrthoDB" id="2802411at2759"/>
<proteinExistence type="inferred from homology"/>
<reference evidence="7" key="1">
    <citation type="submission" date="2020-09" db="EMBL/GenBank/DDBJ databases">
        <authorList>
            <person name="Kikuchi T."/>
        </authorList>
    </citation>
    <scope>NUCLEOTIDE SEQUENCE</scope>
    <source>
        <strain evidence="7">SH1</strain>
    </source>
</reference>
<dbReference type="InterPro" id="IPR000612">
    <property type="entry name" value="PMP3"/>
</dbReference>
<dbReference type="Pfam" id="PF01679">
    <property type="entry name" value="Pmp3"/>
    <property type="match status" value="1"/>
</dbReference>
<evidence type="ECO:0000313" key="8">
    <source>
        <dbReference type="Proteomes" id="UP000614601"/>
    </source>
</evidence>
<keyword evidence="4 6" id="KW-1133">Transmembrane helix</keyword>
<accession>A0A811K7K3</accession>
<keyword evidence="8" id="KW-1185">Reference proteome</keyword>
<dbReference type="EMBL" id="CAJFDH010000002">
    <property type="protein sequence ID" value="CAD5211748.1"/>
    <property type="molecule type" value="Genomic_DNA"/>
</dbReference>
<name>A0A811K7K3_9BILA</name>
<gene>
    <name evidence="7" type="ORF">BOKJ2_LOCUS3849</name>
</gene>
<dbReference type="AlphaFoldDB" id="A0A811K7K3"/>
<comment type="subcellular location">
    <subcellularLocation>
        <location evidence="1">Membrane</location>
    </subcellularLocation>
</comment>